<comment type="caution">
    <text evidence="1">The sequence shown here is derived from an EMBL/GenBank/DDBJ whole genome shotgun (WGS) entry which is preliminary data.</text>
</comment>
<dbReference type="Proteomes" id="UP000316759">
    <property type="component" value="Unassembled WGS sequence"/>
</dbReference>
<protein>
    <submittedName>
        <fullName evidence="1">Uncharacterized protein</fullName>
    </submittedName>
</protein>
<proteinExistence type="predicted"/>
<accession>A0A504YW50</accession>
<evidence type="ECO:0000313" key="2">
    <source>
        <dbReference type="Proteomes" id="UP000316759"/>
    </source>
</evidence>
<dbReference type="EMBL" id="SUNJ01002874">
    <property type="protein sequence ID" value="TPP65653.1"/>
    <property type="molecule type" value="Genomic_DNA"/>
</dbReference>
<organism evidence="1 2">
    <name type="scientific">Fasciola gigantica</name>
    <name type="common">Giant liver fluke</name>
    <dbReference type="NCBI Taxonomy" id="46835"/>
    <lineage>
        <taxon>Eukaryota</taxon>
        <taxon>Metazoa</taxon>
        <taxon>Spiralia</taxon>
        <taxon>Lophotrochozoa</taxon>
        <taxon>Platyhelminthes</taxon>
        <taxon>Trematoda</taxon>
        <taxon>Digenea</taxon>
        <taxon>Plagiorchiida</taxon>
        <taxon>Echinostomata</taxon>
        <taxon>Echinostomatoidea</taxon>
        <taxon>Fasciolidae</taxon>
        <taxon>Fasciola</taxon>
    </lineage>
</organism>
<sequence length="128" mass="13725">MRIAVSVVRLMTAPGQLYTLSDAERILHKKLRGIIESNKTCQERGGGGGGGGGGVLASATLTRLVSINQDLFRCKAKSSLLKQAKYLNVEKNTLSNQRGTSEFRRGGGISPSILDMQNADSVRDSFVV</sequence>
<dbReference type="OrthoDB" id="10260545at2759"/>
<gene>
    <name evidence="1" type="ORF">FGIG_10115</name>
</gene>
<name>A0A504YW50_FASGI</name>
<keyword evidence="2" id="KW-1185">Reference proteome</keyword>
<reference evidence="1 2" key="1">
    <citation type="submission" date="2019-04" db="EMBL/GenBank/DDBJ databases">
        <title>Annotation for the trematode Fasciola gigantica.</title>
        <authorList>
            <person name="Choi Y.-J."/>
        </authorList>
    </citation>
    <scope>NUCLEOTIDE SEQUENCE [LARGE SCALE GENOMIC DNA]</scope>
    <source>
        <strain evidence="1">Uganda_cow_1</strain>
    </source>
</reference>
<dbReference type="AlphaFoldDB" id="A0A504YW50"/>
<evidence type="ECO:0000313" key="1">
    <source>
        <dbReference type="EMBL" id="TPP65653.1"/>
    </source>
</evidence>